<dbReference type="SUPFAM" id="SSF47384">
    <property type="entry name" value="Homodimeric domain of signal transducing histidine kinase"/>
    <property type="match status" value="1"/>
</dbReference>
<dbReference type="CDD" id="cd00075">
    <property type="entry name" value="HATPase"/>
    <property type="match status" value="1"/>
</dbReference>
<dbReference type="Gene3D" id="3.30.565.10">
    <property type="entry name" value="Histidine kinase-like ATPase, C-terminal domain"/>
    <property type="match status" value="1"/>
</dbReference>
<dbReference type="PANTHER" id="PTHR43711">
    <property type="entry name" value="TWO-COMPONENT HISTIDINE KINASE"/>
    <property type="match status" value="1"/>
</dbReference>
<reference evidence="14" key="1">
    <citation type="submission" date="2016-06" db="EMBL/GenBank/DDBJ databases">
        <authorList>
            <person name="Varghese N."/>
            <person name="Submissions Spin"/>
        </authorList>
    </citation>
    <scope>NUCLEOTIDE SEQUENCE [LARGE SCALE GENOMIC DNA]</scope>
    <source>
        <strain evidence="14">DSM 45647</strain>
    </source>
</reference>
<organism evidence="13 14">
    <name type="scientific">Micromonospora humi</name>
    <dbReference type="NCBI Taxonomy" id="745366"/>
    <lineage>
        <taxon>Bacteria</taxon>
        <taxon>Bacillati</taxon>
        <taxon>Actinomycetota</taxon>
        <taxon>Actinomycetes</taxon>
        <taxon>Micromonosporales</taxon>
        <taxon>Micromonosporaceae</taxon>
        <taxon>Micromonospora</taxon>
    </lineage>
</organism>
<dbReference type="SMART" id="SM00388">
    <property type="entry name" value="HisKA"/>
    <property type="match status" value="1"/>
</dbReference>
<dbReference type="Pfam" id="PF00512">
    <property type="entry name" value="HisKA"/>
    <property type="match status" value="1"/>
</dbReference>
<dbReference type="InterPro" id="IPR050736">
    <property type="entry name" value="Sensor_HK_Regulatory"/>
</dbReference>
<dbReference type="EC" id="2.7.13.3" evidence="3"/>
<evidence type="ECO:0000259" key="12">
    <source>
        <dbReference type="PROSITE" id="PS50885"/>
    </source>
</evidence>
<dbReference type="GO" id="GO:0000155">
    <property type="term" value="F:phosphorelay sensor kinase activity"/>
    <property type="evidence" value="ECO:0007669"/>
    <property type="project" value="InterPro"/>
</dbReference>
<keyword evidence="8" id="KW-0472">Membrane</keyword>
<feature type="domain" description="Histidine kinase" evidence="11">
    <location>
        <begin position="329"/>
        <end position="543"/>
    </location>
</feature>
<evidence type="ECO:0000256" key="1">
    <source>
        <dbReference type="ARBA" id="ARBA00000085"/>
    </source>
</evidence>
<dbReference type="PROSITE" id="PS50885">
    <property type="entry name" value="HAMP"/>
    <property type="match status" value="1"/>
</dbReference>
<protein>
    <recommendedName>
        <fullName evidence="3">histidine kinase</fullName>
        <ecNumber evidence="3">2.7.13.3</ecNumber>
    </recommendedName>
</protein>
<evidence type="ECO:0000256" key="6">
    <source>
        <dbReference type="ARBA" id="ARBA00022692"/>
    </source>
</evidence>
<proteinExistence type="predicted"/>
<dbReference type="SMART" id="SM00387">
    <property type="entry name" value="HATPase_c"/>
    <property type="match status" value="1"/>
</dbReference>
<evidence type="ECO:0000256" key="9">
    <source>
        <dbReference type="ARBA" id="ARBA00023012"/>
    </source>
</evidence>
<keyword evidence="4" id="KW-0597">Phosphoprotein</keyword>
<dbReference type="Gene3D" id="1.10.287.130">
    <property type="match status" value="1"/>
</dbReference>
<keyword evidence="7 13" id="KW-0418">Kinase</keyword>
<evidence type="ECO:0000313" key="14">
    <source>
        <dbReference type="Proteomes" id="UP000199360"/>
    </source>
</evidence>
<evidence type="ECO:0000256" key="7">
    <source>
        <dbReference type="ARBA" id="ARBA00022777"/>
    </source>
</evidence>
<dbReference type="SUPFAM" id="SSF158472">
    <property type="entry name" value="HAMP domain-like"/>
    <property type="match status" value="1"/>
</dbReference>
<dbReference type="PROSITE" id="PS50109">
    <property type="entry name" value="HIS_KIN"/>
    <property type="match status" value="1"/>
</dbReference>
<feature type="signal peptide" evidence="10">
    <location>
        <begin position="1"/>
        <end position="23"/>
    </location>
</feature>
<dbReference type="InterPro" id="IPR036890">
    <property type="entry name" value="HATPase_C_sf"/>
</dbReference>
<evidence type="ECO:0000256" key="3">
    <source>
        <dbReference type="ARBA" id="ARBA00012438"/>
    </source>
</evidence>
<dbReference type="InterPro" id="IPR036097">
    <property type="entry name" value="HisK_dim/P_sf"/>
</dbReference>
<feature type="domain" description="HAMP" evidence="12">
    <location>
        <begin position="269"/>
        <end position="321"/>
    </location>
</feature>
<comment type="catalytic activity">
    <reaction evidence="1">
        <text>ATP + protein L-histidine = ADP + protein N-phospho-L-histidine.</text>
        <dbReference type="EC" id="2.7.13.3"/>
    </reaction>
</comment>
<dbReference type="GO" id="GO:0005886">
    <property type="term" value="C:plasma membrane"/>
    <property type="evidence" value="ECO:0007669"/>
    <property type="project" value="UniProtKB-SubCell"/>
</dbReference>
<dbReference type="InterPro" id="IPR004358">
    <property type="entry name" value="Sig_transdc_His_kin-like_C"/>
</dbReference>
<gene>
    <name evidence="13" type="ORF">GA0070213_104219</name>
</gene>
<evidence type="ECO:0000256" key="4">
    <source>
        <dbReference type="ARBA" id="ARBA00022553"/>
    </source>
</evidence>
<dbReference type="SUPFAM" id="SSF55874">
    <property type="entry name" value="ATPase domain of HSP90 chaperone/DNA topoisomerase II/histidine kinase"/>
    <property type="match status" value="1"/>
</dbReference>
<dbReference type="RefSeq" id="WP_091060839.1">
    <property type="nucleotide sequence ID" value="NZ_FMDM01000004.1"/>
</dbReference>
<dbReference type="InterPro" id="IPR003660">
    <property type="entry name" value="HAMP_dom"/>
</dbReference>
<dbReference type="SMART" id="SM00304">
    <property type="entry name" value="HAMP"/>
    <property type="match status" value="1"/>
</dbReference>
<dbReference type="PRINTS" id="PR00344">
    <property type="entry name" value="BCTRLSENSOR"/>
</dbReference>
<evidence type="ECO:0000256" key="5">
    <source>
        <dbReference type="ARBA" id="ARBA00022679"/>
    </source>
</evidence>
<name>A0A1C5HZ42_9ACTN</name>
<keyword evidence="8" id="KW-1133">Transmembrane helix</keyword>
<dbReference type="Proteomes" id="UP000199360">
    <property type="component" value="Unassembled WGS sequence"/>
</dbReference>
<keyword evidence="10" id="KW-0732">Signal</keyword>
<dbReference type="STRING" id="745366.GA0070213_104219"/>
<dbReference type="OrthoDB" id="9786919at2"/>
<dbReference type="InterPro" id="IPR005467">
    <property type="entry name" value="His_kinase_dom"/>
</dbReference>
<dbReference type="InterPro" id="IPR003661">
    <property type="entry name" value="HisK_dim/P_dom"/>
</dbReference>
<dbReference type="Pfam" id="PF02518">
    <property type="entry name" value="HATPase_c"/>
    <property type="match status" value="1"/>
</dbReference>
<evidence type="ECO:0000259" key="11">
    <source>
        <dbReference type="PROSITE" id="PS50109"/>
    </source>
</evidence>
<sequence length="546" mass="57694">MSFRLRVLLMTMLIAVTATSATAWLTLRQASREFTASVTAGQDDIALITSTLAGHGGLGTWDGVADRVRELAGRTGERIRVVTETGAVLADSDLLAGRAARDTAGPPTLVDPRPVVRLPEGDSVPRLAEDMMTAIVQYQRALRDAACLTAGGGTVRAERPLFGVPVLVAADPDRPASVNCRKRATKLRPTMTSGQMEGLLRPCVSGGARSAECLQRVFIAQTAAFAPQPVQVYVGARDEEPPTLAGDSITVTAVVVAAAAVVVALLLSRRVLRPIAALTRASRRLAAGDLGDRVRVRGTDELAELGRTFNQMADSLQQSEERQRRMVADVAHELRTPLANLRGYLEALKDGVLPATPEVLASLHEEALLQQRIVDDLQDLAMAEAGAMTLHVVRLDLAELAETCRVSHAALAEAAGVTLRVDAPRPVHVRGDPDRLRQVLGNLIRNATAASRPGGTITLVVRATGGEASISVADTGTGISPADLPHLFDRFWRADHARGRESGGSGLGLAIARQIVTNHGGTIVAASQPDVGTTMTITLPTDRRGG</sequence>
<dbReference type="PANTHER" id="PTHR43711:SF1">
    <property type="entry name" value="HISTIDINE KINASE 1"/>
    <property type="match status" value="1"/>
</dbReference>
<evidence type="ECO:0000256" key="2">
    <source>
        <dbReference type="ARBA" id="ARBA00004236"/>
    </source>
</evidence>
<keyword evidence="14" id="KW-1185">Reference proteome</keyword>
<dbReference type="AlphaFoldDB" id="A0A1C5HZ42"/>
<dbReference type="FunFam" id="3.30.565.10:FF:000006">
    <property type="entry name" value="Sensor histidine kinase WalK"/>
    <property type="match status" value="1"/>
</dbReference>
<dbReference type="Pfam" id="PF00672">
    <property type="entry name" value="HAMP"/>
    <property type="match status" value="1"/>
</dbReference>
<evidence type="ECO:0000313" key="13">
    <source>
        <dbReference type="EMBL" id="SCG51260.1"/>
    </source>
</evidence>
<evidence type="ECO:0000256" key="8">
    <source>
        <dbReference type="ARBA" id="ARBA00022989"/>
    </source>
</evidence>
<accession>A0A1C5HZ42</accession>
<feature type="chain" id="PRO_5008718168" description="histidine kinase" evidence="10">
    <location>
        <begin position="24"/>
        <end position="546"/>
    </location>
</feature>
<dbReference type="Gene3D" id="6.10.340.10">
    <property type="match status" value="1"/>
</dbReference>
<dbReference type="InterPro" id="IPR003594">
    <property type="entry name" value="HATPase_dom"/>
</dbReference>
<keyword evidence="5" id="KW-0808">Transferase</keyword>
<dbReference type="CDD" id="cd00082">
    <property type="entry name" value="HisKA"/>
    <property type="match status" value="1"/>
</dbReference>
<dbReference type="CDD" id="cd06225">
    <property type="entry name" value="HAMP"/>
    <property type="match status" value="1"/>
</dbReference>
<keyword evidence="9" id="KW-0902">Two-component regulatory system</keyword>
<comment type="subcellular location">
    <subcellularLocation>
        <location evidence="2">Cell membrane</location>
    </subcellularLocation>
</comment>
<dbReference type="EMBL" id="FMDM01000004">
    <property type="protein sequence ID" value="SCG51260.1"/>
    <property type="molecule type" value="Genomic_DNA"/>
</dbReference>
<evidence type="ECO:0000256" key="10">
    <source>
        <dbReference type="SAM" id="SignalP"/>
    </source>
</evidence>
<keyword evidence="6" id="KW-0812">Transmembrane</keyword>